<dbReference type="EMBL" id="CM034401">
    <property type="protein sequence ID" value="KAJ0175890.1"/>
    <property type="molecule type" value="Genomic_DNA"/>
</dbReference>
<feature type="non-terminal residue" evidence="1">
    <location>
        <position position="1"/>
    </location>
</feature>
<dbReference type="Proteomes" id="UP000824533">
    <property type="component" value="Linkage Group LG15"/>
</dbReference>
<reference evidence="1 2" key="1">
    <citation type="journal article" date="2021" name="Front. Genet.">
        <title>Chromosome-Level Genome Assembly Reveals Significant Gene Expansion in the Toll and IMD Signaling Pathways of Dendrolimus kikuchii.</title>
        <authorList>
            <person name="Zhou J."/>
            <person name="Wu P."/>
            <person name="Xiong Z."/>
            <person name="Liu N."/>
            <person name="Zhao N."/>
            <person name="Ji M."/>
            <person name="Qiu Y."/>
            <person name="Yang B."/>
        </authorList>
    </citation>
    <scope>NUCLEOTIDE SEQUENCE [LARGE SCALE GENOMIC DNA]</scope>
    <source>
        <strain evidence="1">Ann1</strain>
    </source>
</reference>
<accession>A0ACC1CW64</accession>
<keyword evidence="2" id="KW-1185">Reference proteome</keyword>
<comment type="caution">
    <text evidence="1">The sequence shown here is derived from an EMBL/GenBank/DDBJ whole genome shotgun (WGS) entry which is preliminary data.</text>
</comment>
<organism evidence="1 2">
    <name type="scientific">Dendrolimus kikuchii</name>
    <dbReference type="NCBI Taxonomy" id="765133"/>
    <lineage>
        <taxon>Eukaryota</taxon>
        <taxon>Metazoa</taxon>
        <taxon>Ecdysozoa</taxon>
        <taxon>Arthropoda</taxon>
        <taxon>Hexapoda</taxon>
        <taxon>Insecta</taxon>
        <taxon>Pterygota</taxon>
        <taxon>Neoptera</taxon>
        <taxon>Endopterygota</taxon>
        <taxon>Lepidoptera</taxon>
        <taxon>Glossata</taxon>
        <taxon>Ditrysia</taxon>
        <taxon>Bombycoidea</taxon>
        <taxon>Lasiocampidae</taxon>
        <taxon>Dendrolimus</taxon>
    </lineage>
</organism>
<protein>
    <submittedName>
        <fullName evidence="1">Uncharacterized protein</fullName>
    </submittedName>
</protein>
<proteinExistence type="predicted"/>
<gene>
    <name evidence="1" type="ORF">K1T71_009049</name>
</gene>
<name>A0ACC1CW64_9NEOP</name>
<sequence>VYVYSTLYLKSLRKGELPVFGSFSGNKKEYPPERFEWFFVGNLIHWPAANGDYG</sequence>
<evidence type="ECO:0000313" key="1">
    <source>
        <dbReference type="EMBL" id="KAJ0175890.1"/>
    </source>
</evidence>
<evidence type="ECO:0000313" key="2">
    <source>
        <dbReference type="Proteomes" id="UP000824533"/>
    </source>
</evidence>